<keyword evidence="3" id="KW-0378">Hydrolase</keyword>
<dbReference type="AlphaFoldDB" id="A0A285B071"/>
<accession>A0A285B071</accession>
<dbReference type="Proteomes" id="UP000220639">
    <property type="component" value="Unassembled WGS sequence"/>
</dbReference>
<dbReference type="InterPro" id="IPR000064">
    <property type="entry name" value="NLP_P60_dom"/>
</dbReference>
<dbReference type="Gene3D" id="3.90.1720.10">
    <property type="entry name" value="endopeptidase domain like (from Nostoc punctiforme)"/>
    <property type="match status" value="1"/>
</dbReference>
<reference evidence="7" key="1">
    <citation type="submission" date="2017-08" db="EMBL/GenBank/DDBJ databases">
        <authorList>
            <person name="Brisse S."/>
        </authorList>
    </citation>
    <scope>NUCLEOTIDE SEQUENCE [LARGE SCALE GENOMIC DNA]</scope>
    <source>
        <strain evidence="7">06D021</strain>
    </source>
</reference>
<comment type="similarity">
    <text evidence="1">Belongs to the peptidase C40 family.</text>
</comment>
<organism evidence="6 7">
    <name type="scientific">Klebsiella grimontii</name>
    <dbReference type="NCBI Taxonomy" id="2058152"/>
    <lineage>
        <taxon>Bacteria</taxon>
        <taxon>Pseudomonadati</taxon>
        <taxon>Pseudomonadota</taxon>
        <taxon>Gammaproteobacteria</taxon>
        <taxon>Enterobacterales</taxon>
        <taxon>Enterobacteriaceae</taxon>
        <taxon>Klebsiella/Raoultella group</taxon>
        <taxon>Klebsiella</taxon>
    </lineage>
</organism>
<dbReference type="Pfam" id="PF00877">
    <property type="entry name" value="NLPC_P60"/>
    <property type="match status" value="1"/>
</dbReference>
<dbReference type="EMBL" id="FZTC01000015">
    <property type="protein sequence ID" value="SNU34305.1"/>
    <property type="molecule type" value="Genomic_DNA"/>
</dbReference>
<dbReference type="SUPFAM" id="SSF54001">
    <property type="entry name" value="Cysteine proteinases"/>
    <property type="match status" value="1"/>
</dbReference>
<name>A0A285B071_9ENTR</name>
<dbReference type="GO" id="GO:0008234">
    <property type="term" value="F:cysteine-type peptidase activity"/>
    <property type="evidence" value="ECO:0007669"/>
    <property type="project" value="UniProtKB-KW"/>
</dbReference>
<dbReference type="GO" id="GO:0006508">
    <property type="term" value="P:proteolysis"/>
    <property type="evidence" value="ECO:0007669"/>
    <property type="project" value="UniProtKB-KW"/>
</dbReference>
<protein>
    <recommendedName>
        <fullName evidence="5">NlpC/P60 domain-containing protein</fullName>
    </recommendedName>
</protein>
<evidence type="ECO:0000256" key="2">
    <source>
        <dbReference type="ARBA" id="ARBA00022670"/>
    </source>
</evidence>
<evidence type="ECO:0000313" key="6">
    <source>
        <dbReference type="EMBL" id="SNU34305.1"/>
    </source>
</evidence>
<evidence type="ECO:0000256" key="1">
    <source>
        <dbReference type="ARBA" id="ARBA00007074"/>
    </source>
</evidence>
<dbReference type="InterPro" id="IPR038765">
    <property type="entry name" value="Papain-like_cys_pep_sf"/>
</dbReference>
<proteinExistence type="inferred from homology"/>
<feature type="domain" description="NlpC/P60" evidence="5">
    <location>
        <begin position="22"/>
        <end position="108"/>
    </location>
</feature>
<keyword evidence="4" id="KW-0788">Thiol protease</keyword>
<evidence type="ECO:0000259" key="5">
    <source>
        <dbReference type="Pfam" id="PF00877"/>
    </source>
</evidence>
<sequence>MTQSEFIGLVNGKPWANRTCSFEQMDCWGLVVLYYRHVLGLELHHIAGYESGEEFITCYEHEHVHWRRVPVATTGCIAVFYRGEVPAHIGVMISPVKCLHARGEFGFVRCDSPLALLKVYSKVEYMVHGSI</sequence>
<evidence type="ECO:0000313" key="7">
    <source>
        <dbReference type="Proteomes" id="UP000220639"/>
    </source>
</evidence>
<evidence type="ECO:0000256" key="4">
    <source>
        <dbReference type="ARBA" id="ARBA00022807"/>
    </source>
</evidence>
<evidence type="ECO:0000256" key="3">
    <source>
        <dbReference type="ARBA" id="ARBA00022801"/>
    </source>
</evidence>
<keyword evidence="2" id="KW-0645">Protease</keyword>
<dbReference type="RefSeq" id="WP_098140465.1">
    <property type="nucleotide sequence ID" value="NZ_CBCSJA010000022.1"/>
</dbReference>
<gene>
    <name evidence="6" type="ORF">KOSB73_220424</name>
</gene>